<proteinExistence type="predicted"/>
<gene>
    <name evidence="2" type="ORF">ABEG18_12630</name>
</gene>
<organism evidence="2">
    <name type="scientific">Alsobacter sp. KACC 23698</name>
    <dbReference type="NCBI Taxonomy" id="3149229"/>
    <lineage>
        <taxon>Bacteria</taxon>
        <taxon>Pseudomonadati</taxon>
        <taxon>Pseudomonadota</taxon>
        <taxon>Alphaproteobacteria</taxon>
        <taxon>Hyphomicrobiales</taxon>
        <taxon>Alsobacteraceae</taxon>
        <taxon>Alsobacter</taxon>
    </lineage>
</organism>
<evidence type="ECO:0008006" key="3">
    <source>
        <dbReference type="Google" id="ProtNLM"/>
    </source>
</evidence>
<feature type="signal peptide" evidence="1">
    <location>
        <begin position="1"/>
        <end position="18"/>
    </location>
</feature>
<keyword evidence="1" id="KW-0732">Signal</keyword>
<feature type="chain" id="PRO_5043548982" description="DUF1326 domain-containing protein" evidence="1">
    <location>
        <begin position="19"/>
        <end position="97"/>
    </location>
</feature>
<evidence type="ECO:0000313" key="2">
    <source>
        <dbReference type="EMBL" id="XBO41559.1"/>
    </source>
</evidence>
<evidence type="ECO:0000256" key="1">
    <source>
        <dbReference type="SAM" id="SignalP"/>
    </source>
</evidence>
<reference evidence="2" key="1">
    <citation type="submission" date="2024-05" db="EMBL/GenBank/DDBJ databases">
        <authorList>
            <person name="Kim S."/>
            <person name="Heo J."/>
            <person name="Choi H."/>
            <person name="Choi Y."/>
            <person name="Kwon S.-W."/>
            <person name="Kim Y."/>
        </authorList>
    </citation>
    <scope>NUCLEOTIDE SEQUENCE</scope>
    <source>
        <strain evidence="2">KACC 23698</strain>
    </source>
</reference>
<name>A0AAU7JNP3_9HYPH</name>
<sequence>MRALALASMVLAASPAMSHSWYPWECCSDKDCEALSPDSVRIMPNGYALPNGETIAFRDVRMSPDRDFHWCRHAWAREKVIQPAGGKVCLFAPMGGV</sequence>
<protein>
    <recommendedName>
        <fullName evidence="3">DUF1326 domain-containing protein</fullName>
    </recommendedName>
</protein>
<dbReference type="AlphaFoldDB" id="A0AAU7JNP3"/>
<dbReference type="EMBL" id="CP157484">
    <property type="protein sequence ID" value="XBO41559.1"/>
    <property type="molecule type" value="Genomic_DNA"/>
</dbReference>
<dbReference type="RefSeq" id="WP_406858414.1">
    <property type="nucleotide sequence ID" value="NZ_CP157484.1"/>
</dbReference>
<accession>A0AAU7JNP3</accession>